<feature type="transmembrane region" description="Helical" evidence="1">
    <location>
        <begin position="301"/>
        <end position="321"/>
    </location>
</feature>
<reference evidence="3" key="1">
    <citation type="submission" date="2021-04" db="EMBL/GenBank/DDBJ databases">
        <title>novel species isolated from subtropical streams in China.</title>
        <authorList>
            <person name="Lu H."/>
        </authorList>
    </citation>
    <scope>NUCLEOTIDE SEQUENCE</scope>
    <source>
        <strain evidence="3">FT137W</strain>
    </source>
</reference>
<dbReference type="RefSeq" id="WP_212676811.1">
    <property type="nucleotide sequence ID" value="NZ_JAGSPJ010000008.1"/>
</dbReference>
<dbReference type="Pfam" id="PF09925">
    <property type="entry name" value="DUF2157"/>
    <property type="match status" value="1"/>
</dbReference>
<name>A0A941IGD3_9BURK</name>
<dbReference type="Proteomes" id="UP000678545">
    <property type="component" value="Unassembled WGS sequence"/>
</dbReference>
<feature type="domain" description="DUF2157" evidence="2">
    <location>
        <begin position="9"/>
        <end position="148"/>
    </location>
</feature>
<feature type="transmembrane region" description="Helical" evidence="1">
    <location>
        <begin position="159"/>
        <end position="177"/>
    </location>
</feature>
<keyword evidence="4" id="KW-1185">Reference proteome</keyword>
<dbReference type="EMBL" id="JAGSPJ010000008">
    <property type="protein sequence ID" value="MBR7801706.1"/>
    <property type="molecule type" value="Genomic_DNA"/>
</dbReference>
<gene>
    <name evidence="3" type="ORF">KDM90_16960</name>
</gene>
<sequence>MERYPEILDWIAQKRIEPGREQDALRHAGLIPDRLAWRRFIDQCLLWSSVVGLAVSLIFFLAYNWQYMGRFAKLGLVEAAIVLCLLVCLHVDLRSQAGKACLLLASLLVGALLALVGQIYQTGADTYELFQAWAIACLIWVALAQMAVLYVFWLVLVNLAVALYFQATGIIWGMLFAIDDQLWMLFGLNTLAMVIWEFAAAKKVQHLQERWPARLIAVASGAYVTMLVLHAIFQPSHYSGESPHVGAGLTYLIYLIWLAAIYFAYRFRIKDLFVIAGGLLSLLVTGNLAVAKLVLDQHDAGGFLLLSLLIIGSSAISGIWLKKLTKEMQ</sequence>
<feature type="transmembrane region" description="Helical" evidence="1">
    <location>
        <begin position="44"/>
        <end position="65"/>
    </location>
</feature>
<protein>
    <submittedName>
        <fullName evidence="3">DUF2157 domain-containing protein</fullName>
    </submittedName>
</protein>
<keyword evidence="1" id="KW-0812">Transmembrane</keyword>
<feature type="transmembrane region" description="Helical" evidence="1">
    <location>
        <begin position="132"/>
        <end position="152"/>
    </location>
</feature>
<feature type="transmembrane region" description="Helical" evidence="1">
    <location>
        <begin position="272"/>
        <end position="295"/>
    </location>
</feature>
<feature type="transmembrane region" description="Helical" evidence="1">
    <location>
        <begin position="101"/>
        <end position="120"/>
    </location>
</feature>
<evidence type="ECO:0000313" key="4">
    <source>
        <dbReference type="Proteomes" id="UP000678545"/>
    </source>
</evidence>
<keyword evidence="1" id="KW-1133">Transmembrane helix</keyword>
<evidence type="ECO:0000259" key="2">
    <source>
        <dbReference type="Pfam" id="PF09925"/>
    </source>
</evidence>
<feature type="transmembrane region" description="Helical" evidence="1">
    <location>
        <begin position="71"/>
        <end position="89"/>
    </location>
</feature>
<feature type="transmembrane region" description="Helical" evidence="1">
    <location>
        <begin position="183"/>
        <end position="201"/>
    </location>
</feature>
<feature type="transmembrane region" description="Helical" evidence="1">
    <location>
        <begin position="245"/>
        <end position="265"/>
    </location>
</feature>
<dbReference type="AlphaFoldDB" id="A0A941IGD3"/>
<keyword evidence="1" id="KW-0472">Membrane</keyword>
<feature type="transmembrane region" description="Helical" evidence="1">
    <location>
        <begin position="213"/>
        <end position="233"/>
    </location>
</feature>
<evidence type="ECO:0000256" key="1">
    <source>
        <dbReference type="SAM" id="Phobius"/>
    </source>
</evidence>
<proteinExistence type="predicted"/>
<dbReference type="InterPro" id="IPR018677">
    <property type="entry name" value="DUF2157"/>
</dbReference>
<accession>A0A941IGD3</accession>
<evidence type="ECO:0000313" key="3">
    <source>
        <dbReference type="EMBL" id="MBR7801706.1"/>
    </source>
</evidence>
<comment type="caution">
    <text evidence="3">The sequence shown here is derived from an EMBL/GenBank/DDBJ whole genome shotgun (WGS) entry which is preliminary data.</text>
</comment>
<organism evidence="3 4">
    <name type="scientific">Undibacterium fentianense</name>
    <dbReference type="NCBI Taxonomy" id="2828728"/>
    <lineage>
        <taxon>Bacteria</taxon>
        <taxon>Pseudomonadati</taxon>
        <taxon>Pseudomonadota</taxon>
        <taxon>Betaproteobacteria</taxon>
        <taxon>Burkholderiales</taxon>
        <taxon>Oxalobacteraceae</taxon>
        <taxon>Undibacterium</taxon>
    </lineage>
</organism>